<name>A0ACA9QCY5_9GLOM</name>
<reference evidence="1" key="1">
    <citation type="submission" date="2021-06" db="EMBL/GenBank/DDBJ databases">
        <authorList>
            <person name="Kallberg Y."/>
            <person name="Tangrot J."/>
            <person name="Rosling A."/>
        </authorList>
    </citation>
    <scope>NUCLEOTIDE SEQUENCE</scope>
    <source>
        <strain evidence="1">MA461A</strain>
    </source>
</reference>
<proteinExistence type="predicted"/>
<keyword evidence="2" id="KW-1185">Reference proteome</keyword>
<gene>
    <name evidence="1" type="ORF">RPERSI_LOCUS13065</name>
</gene>
<protein>
    <submittedName>
        <fullName evidence="1">30979_t:CDS:1</fullName>
    </submittedName>
</protein>
<sequence length="182" mass="21037">NSTIDLTQIGGVNQGSSRYEFLLVQAQEGQDVNDTYTINLIRKTFNIRALILQVGTTCELPLSQAVVPDNSRLLVENVFEDINDLINSLKIEKQWCLTYTNNAQRNAFVQFNTGFFWFITALDINESLRHLKYMSDEDERFRYNLGAAFAPSHTDAITRLKDQINELNRKLEEDTEEHEKKK</sequence>
<evidence type="ECO:0000313" key="1">
    <source>
        <dbReference type="EMBL" id="CAG8740130.1"/>
    </source>
</evidence>
<feature type="non-terminal residue" evidence="1">
    <location>
        <position position="1"/>
    </location>
</feature>
<dbReference type="EMBL" id="CAJVQC010028598">
    <property type="protein sequence ID" value="CAG8740130.1"/>
    <property type="molecule type" value="Genomic_DNA"/>
</dbReference>
<evidence type="ECO:0000313" key="2">
    <source>
        <dbReference type="Proteomes" id="UP000789920"/>
    </source>
</evidence>
<accession>A0ACA9QCY5</accession>
<dbReference type="Proteomes" id="UP000789920">
    <property type="component" value="Unassembled WGS sequence"/>
</dbReference>
<comment type="caution">
    <text evidence="1">The sequence shown here is derived from an EMBL/GenBank/DDBJ whole genome shotgun (WGS) entry which is preliminary data.</text>
</comment>
<organism evidence="1 2">
    <name type="scientific">Racocetra persica</name>
    <dbReference type="NCBI Taxonomy" id="160502"/>
    <lineage>
        <taxon>Eukaryota</taxon>
        <taxon>Fungi</taxon>
        <taxon>Fungi incertae sedis</taxon>
        <taxon>Mucoromycota</taxon>
        <taxon>Glomeromycotina</taxon>
        <taxon>Glomeromycetes</taxon>
        <taxon>Diversisporales</taxon>
        <taxon>Gigasporaceae</taxon>
        <taxon>Racocetra</taxon>
    </lineage>
</organism>